<dbReference type="SUPFAM" id="SSF48264">
    <property type="entry name" value="Cytochrome P450"/>
    <property type="match status" value="1"/>
</dbReference>
<dbReference type="PANTHER" id="PTHR24299">
    <property type="entry name" value="CYTOCHROME P450 FAMILY 1"/>
    <property type="match status" value="1"/>
</dbReference>
<dbReference type="Gene3D" id="1.10.630.10">
    <property type="entry name" value="Cytochrome P450"/>
    <property type="match status" value="1"/>
</dbReference>
<dbReference type="InterPro" id="IPR036396">
    <property type="entry name" value="Cyt_P450_sf"/>
</dbReference>
<dbReference type="Proteomes" id="UP000245207">
    <property type="component" value="Unassembled WGS sequence"/>
</dbReference>
<evidence type="ECO:0000256" key="1">
    <source>
        <dbReference type="ARBA" id="ARBA00023002"/>
    </source>
</evidence>
<protein>
    <submittedName>
        <fullName evidence="2">Cytochrome P450, family 76, subfamily C, polypeptide 2</fullName>
    </submittedName>
</protein>
<dbReference type="GO" id="GO:0005506">
    <property type="term" value="F:iron ion binding"/>
    <property type="evidence" value="ECO:0007669"/>
    <property type="project" value="InterPro"/>
</dbReference>
<dbReference type="GO" id="GO:0004497">
    <property type="term" value="F:monooxygenase activity"/>
    <property type="evidence" value="ECO:0007669"/>
    <property type="project" value="InterPro"/>
</dbReference>
<evidence type="ECO:0000313" key="3">
    <source>
        <dbReference type="Proteomes" id="UP000245207"/>
    </source>
</evidence>
<organism evidence="2 3">
    <name type="scientific">Artemisia annua</name>
    <name type="common">Sweet wormwood</name>
    <dbReference type="NCBI Taxonomy" id="35608"/>
    <lineage>
        <taxon>Eukaryota</taxon>
        <taxon>Viridiplantae</taxon>
        <taxon>Streptophyta</taxon>
        <taxon>Embryophyta</taxon>
        <taxon>Tracheophyta</taxon>
        <taxon>Spermatophyta</taxon>
        <taxon>Magnoliopsida</taxon>
        <taxon>eudicotyledons</taxon>
        <taxon>Gunneridae</taxon>
        <taxon>Pentapetalae</taxon>
        <taxon>asterids</taxon>
        <taxon>campanulids</taxon>
        <taxon>Asterales</taxon>
        <taxon>Asteraceae</taxon>
        <taxon>Asteroideae</taxon>
        <taxon>Anthemideae</taxon>
        <taxon>Artemisiinae</taxon>
        <taxon>Artemisia</taxon>
    </lineage>
</organism>
<keyword evidence="1" id="KW-0560">Oxidoreductase</keyword>
<dbReference type="STRING" id="35608.A0A2U1QPI2"/>
<evidence type="ECO:0000313" key="2">
    <source>
        <dbReference type="EMBL" id="PWA99914.1"/>
    </source>
</evidence>
<dbReference type="OrthoDB" id="2789670at2759"/>
<proteinExistence type="predicted"/>
<keyword evidence="3" id="KW-1185">Reference proteome</keyword>
<dbReference type="InterPro" id="IPR001128">
    <property type="entry name" value="Cyt_P450"/>
</dbReference>
<comment type="caution">
    <text evidence="2">The sequence shown here is derived from an EMBL/GenBank/DDBJ whole genome shotgun (WGS) entry which is preliminary data.</text>
</comment>
<dbReference type="AlphaFoldDB" id="A0A2U1QPI2"/>
<sequence>MDYSTLFLLFSFILTVVYLTTISGRRNSRLPPGPYPLPIIGNLLELGDKPHCSLAALSKRYGPLMSLNLGSRTTIVVSSPDIAKEFFQTNDQSFSSRSIPDVAQAVDHDKYSIVWLPAGDQWRKLRRITKEYMFSLQHLDASEVLRKDKVQELVNYVAHCSTSEKPLNIGEVVFTTMLNVLSNFMFSKDLAKYDSTSAHEFKDAVWSLLEIAGKPNLADFFPVFKPFDPQRLLRKANVHGKKIMAILDRIIDERLQLYNGVTPTNNDVLDSLLNLTLKDDGEFSQNDMRHLFFNLKAKKDGKNAVDDDCYFLWFVVDVYSGIRDAENVRFQDGDEKIRILQQGNHKSQV</sequence>
<dbReference type="GO" id="GO:0016705">
    <property type="term" value="F:oxidoreductase activity, acting on paired donors, with incorporation or reduction of molecular oxygen"/>
    <property type="evidence" value="ECO:0007669"/>
    <property type="project" value="InterPro"/>
</dbReference>
<name>A0A2U1QPI2_ARTAN</name>
<dbReference type="PANTHER" id="PTHR24299:SF59">
    <property type="entry name" value="CYTOCHROME P450 SUPERFAMILY PROTEIN"/>
    <property type="match status" value="1"/>
</dbReference>
<gene>
    <name evidence="2" type="ORF">CTI12_AA000440</name>
</gene>
<dbReference type="Pfam" id="PF00067">
    <property type="entry name" value="p450"/>
    <property type="match status" value="1"/>
</dbReference>
<dbReference type="GO" id="GO:0020037">
    <property type="term" value="F:heme binding"/>
    <property type="evidence" value="ECO:0007669"/>
    <property type="project" value="InterPro"/>
</dbReference>
<dbReference type="PRINTS" id="PR00463">
    <property type="entry name" value="EP450I"/>
</dbReference>
<accession>A0A2U1QPI2</accession>
<reference evidence="2 3" key="1">
    <citation type="journal article" date="2018" name="Mol. Plant">
        <title>The genome of Artemisia annua provides insight into the evolution of Asteraceae family and artemisinin biosynthesis.</title>
        <authorList>
            <person name="Shen Q."/>
            <person name="Zhang L."/>
            <person name="Liao Z."/>
            <person name="Wang S."/>
            <person name="Yan T."/>
            <person name="Shi P."/>
            <person name="Liu M."/>
            <person name="Fu X."/>
            <person name="Pan Q."/>
            <person name="Wang Y."/>
            <person name="Lv Z."/>
            <person name="Lu X."/>
            <person name="Zhang F."/>
            <person name="Jiang W."/>
            <person name="Ma Y."/>
            <person name="Chen M."/>
            <person name="Hao X."/>
            <person name="Li L."/>
            <person name="Tang Y."/>
            <person name="Lv G."/>
            <person name="Zhou Y."/>
            <person name="Sun X."/>
            <person name="Brodelius P.E."/>
            <person name="Rose J.K.C."/>
            <person name="Tang K."/>
        </authorList>
    </citation>
    <scope>NUCLEOTIDE SEQUENCE [LARGE SCALE GENOMIC DNA]</scope>
    <source>
        <strain evidence="3">cv. Huhao1</strain>
        <tissue evidence="2">Leaf</tissue>
    </source>
</reference>
<dbReference type="EMBL" id="PKPP01000001">
    <property type="protein sequence ID" value="PWA99914.1"/>
    <property type="molecule type" value="Genomic_DNA"/>
</dbReference>
<dbReference type="InterPro" id="IPR002401">
    <property type="entry name" value="Cyt_P450_E_grp-I"/>
</dbReference>